<dbReference type="Proteomes" id="UP000241462">
    <property type="component" value="Unassembled WGS sequence"/>
</dbReference>
<gene>
    <name evidence="2" type="ORF">BD289DRAFT_480503</name>
</gene>
<reference evidence="2 3" key="1">
    <citation type="journal article" date="2018" name="Mycol. Prog.">
        <title>Coniella lustricola, a new species from submerged detritus.</title>
        <authorList>
            <person name="Raudabaugh D.B."/>
            <person name="Iturriaga T."/>
            <person name="Carver A."/>
            <person name="Mondo S."/>
            <person name="Pangilinan J."/>
            <person name="Lipzen A."/>
            <person name="He G."/>
            <person name="Amirebrahimi M."/>
            <person name="Grigoriev I.V."/>
            <person name="Miller A.N."/>
        </authorList>
    </citation>
    <scope>NUCLEOTIDE SEQUENCE [LARGE SCALE GENOMIC DNA]</scope>
    <source>
        <strain evidence="2 3">B22-T-1</strain>
    </source>
</reference>
<keyword evidence="1" id="KW-0732">Signal</keyword>
<name>A0A2T3AFD9_9PEZI</name>
<evidence type="ECO:0000256" key="1">
    <source>
        <dbReference type="SAM" id="SignalP"/>
    </source>
</evidence>
<keyword evidence="3" id="KW-1185">Reference proteome</keyword>
<feature type="chain" id="PRO_5015693679" evidence="1">
    <location>
        <begin position="20"/>
        <end position="62"/>
    </location>
</feature>
<dbReference type="EMBL" id="KZ678397">
    <property type="protein sequence ID" value="PSR94508.1"/>
    <property type="molecule type" value="Genomic_DNA"/>
</dbReference>
<dbReference type="OrthoDB" id="4582411at2759"/>
<sequence length="62" mass="6809">MRLSALRFALMSFDLTALAAPVDINGALKRDGTTEFDTDLCFIMREEAKRGIIGEGITNCDI</sequence>
<dbReference type="InParanoid" id="A0A2T3AFD9"/>
<accession>A0A2T3AFD9</accession>
<dbReference type="AlphaFoldDB" id="A0A2T3AFD9"/>
<evidence type="ECO:0000313" key="2">
    <source>
        <dbReference type="EMBL" id="PSR94508.1"/>
    </source>
</evidence>
<evidence type="ECO:0000313" key="3">
    <source>
        <dbReference type="Proteomes" id="UP000241462"/>
    </source>
</evidence>
<feature type="signal peptide" evidence="1">
    <location>
        <begin position="1"/>
        <end position="19"/>
    </location>
</feature>
<organism evidence="2 3">
    <name type="scientific">Coniella lustricola</name>
    <dbReference type="NCBI Taxonomy" id="2025994"/>
    <lineage>
        <taxon>Eukaryota</taxon>
        <taxon>Fungi</taxon>
        <taxon>Dikarya</taxon>
        <taxon>Ascomycota</taxon>
        <taxon>Pezizomycotina</taxon>
        <taxon>Sordariomycetes</taxon>
        <taxon>Sordariomycetidae</taxon>
        <taxon>Diaporthales</taxon>
        <taxon>Schizoparmaceae</taxon>
        <taxon>Coniella</taxon>
    </lineage>
</organism>
<protein>
    <submittedName>
        <fullName evidence="2">Uncharacterized protein</fullName>
    </submittedName>
</protein>
<proteinExistence type="predicted"/>